<dbReference type="SUPFAM" id="SSF53720">
    <property type="entry name" value="ALDH-like"/>
    <property type="match status" value="1"/>
</dbReference>
<comment type="similarity">
    <text evidence="1 4">Belongs to the aldehyde dehydrogenase family.</text>
</comment>
<dbReference type="RefSeq" id="WP_151116612.1">
    <property type="nucleotide sequence ID" value="NZ_CP042582.1"/>
</dbReference>
<dbReference type="CDD" id="cd07112">
    <property type="entry name" value="ALDH_GABALDH-PuuC"/>
    <property type="match status" value="1"/>
</dbReference>
<feature type="domain" description="Aldehyde dehydrogenase" evidence="5">
    <location>
        <begin position="30"/>
        <end position="493"/>
    </location>
</feature>
<dbReference type="Gene3D" id="3.40.309.10">
    <property type="entry name" value="Aldehyde Dehydrogenase, Chain A, domain 2"/>
    <property type="match status" value="1"/>
</dbReference>
<dbReference type="InterPro" id="IPR016162">
    <property type="entry name" value="Ald_DH_N"/>
</dbReference>
<keyword evidence="7" id="KW-1185">Reference proteome</keyword>
<dbReference type="AlphaFoldDB" id="A0A5J6MZR5"/>
<dbReference type="InterPro" id="IPR029510">
    <property type="entry name" value="Ald_DH_CS_GLU"/>
</dbReference>
<evidence type="ECO:0000256" key="2">
    <source>
        <dbReference type="ARBA" id="ARBA00023002"/>
    </source>
</evidence>
<protein>
    <submittedName>
        <fullName evidence="6">Aldehyde dehydrogenase</fullName>
    </submittedName>
</protein>
<dbReference type="OrthoDB" id="9772584at2"/>
<dbReference type="PANTHER" id="PTHR11699">
    <property type="entry name" value="ALDEHYDE DEHYDROGENASE-RELATED"/>
    <property type="match status" value="1"/>
</dbReference>
<evidence type="ECO:0000256" key="1">
    <source>
        <dbReference type="ARBA" id="ARBA00009986"/>
    </source>
</evidence>
<dbReference type="EMBL" id="CP042582">
    <property type="protein sequence ID" value="QEX21800.1"/>
    <property type="molecule type" value="Genomic_DNA"/>
</dbReference>
<gene>
    <name evidence="6" type="ORF">FRZ61_17290</name>
</gene>
<dbReference type="InterPro" id="IPR016163">
    <property type="entry name" value="Ald_DH_C"/>
</dbReference>
<dbReference type="PROSITE" id="PS00687">
    <property type="entry name" value="ALDEHYDE_DEHYDR_GLU"/>
    <property type="match status" value="1"/>
</dbReference>
<evidence type="ECO:0000313" key="7">
    <source>
        <dbReference type="Proteomes" id="UP000325797"/>
    </source>
</evidence>
<evidence type="ECO:0000259" key="5">
    <source>
        <dbReference type="Pfam" id="PF00171"/>
    </source>
</evidence>
<keyword evidence="2 4" id="KW-0560">Oxidoreductase</keyword>
<dbReference type="GO" id="GO:0004030">
    <property type="term" value="F:aldehyde dehydrogenase [NAD(P)+] activity"/>
    <property type="evidence" value="ECO:0007669"/>
    <property type="project" value="UniProtKB-ARBA"/>
</dbReference>
<dbReference type="FunFam" id="3.40.605.10:FF:000001">
    <property type="entry name" value="Aldehyde dehydrogenase 1"/>
    <property type="match status" value="1"/>
</dbReference>
<dbReference type="InterPro" id="IPR016161">
    <property type="entry name" value="Ald_DH/histidinol_DH"/>
</dbReference>
<dbReference type="KEGG" id="hadh:FRZ61_17290"/>
<sequence>MSAALSIDTVKEQASRLTFRNQAFINGKYVPAASGKTFDCINPATGKAITQIAEGDKEDVDRAVKAARAVFEKGSWSRMAPTQRKKVLMRFASLIEKHTTELALLETLDMGKPIRDSSRIDVPLAAQAIGWYAEAIDKLYDEIAPTGPEAVSLIRREPVGVVAAVVPWNFPLLMASWKIGPALATGNSMIVKPAEQSPLTAIRIAELAAEAGIPEGVFNVVPGFGETAGQALGRHMDVDCVTFTGSTEVGKFFLRYAGESNMKQVSLECGGKSPNIIMADAPDLDAAATAAAWGIFFNQGEVCNAGSRLVVEESVKDRVLEKVMAVGKKLIPGDPLDPKTGLGAMVDKTQMERVLGYIEAGKKEGARLALGGSRVKTETGGYYIEPTVFDKVDNRMKIAQEEIFGPVLSTITFKDADEAVKIGNDTIYGLAAAIWTKDITKAFKVSQALRAGVVWVNCFDNGHISSPFGGFKQSGFGRDKSLHAMEKYSQLKATWIHIGA</sequence>
<evidence type="ECO:0000256" key="3">
    <source>
        <dbReference type="PROSITE-ProRule" id="PRU10007"/>
    </source>
</evidence>
<dbReference type="Proteomes" id="UP000325797">
    <property type="component" value="Chromosome"/>
</dbReference>
<name>A0A5J6MZR5_9PROT</name>
<dbReference type="InterPro" id="IPR015590">
    <property type="entry name" value="Aldehyde_DH_dom"/>
</dbReference>
<organism evidence="6 7">
    <name type="scientific">Hypericibacter adhaerens</name>
    <dbReference type="NCBI Taxonomy" id="2602016"/>
    <lineage>
        <taxon>Bacteria</taxon>
        <taxon>Pseudomonadati</taxon>
        <taxon>Pseudomonadota</taxon>
        <taxon>Alphaproteobacteria</taxon>
        <taxon>Rhodospirillales</taxon>
        <taxon>Dongiaceae</taxon>
        <taxon>Hypericibacter</taxon>
    </lineage>
</organism>
<accession>A0A5J6MZR5</accession>
<proteinExistence type="inferred from homology"/>
<evidence type="ECO:0000256" key="4">
    <source>
        <dbReference type="RuleBase" id="RU003345"/>
    </source>
</evidence>
<reference evidence="6 7" key="1">
    <citation type="submission" date="2019-08" db="EMBL/GenBank/DDBJ databases">
        <title>Hyperibacter terrae gen. nov., sp. nov. and Hyperibacter viscosus sp. nov., two new members in the family Rhodospirillaceae isolated from the rhizosphere of Hypericum perforatum.</title>
        <authorList>
            <person name="Noviana Z."/>
        </authorList>
    </citation>
    <scope>NUCLEOTIDE SEQUENCE [LARGE SCALE GENOMIC DNA]</scope>
    <source>
        <strain evidence="6 7">R5959</strain>
    </source>
</reference>
<dbReference type="FunFam" id="3.40.309.10:FF:000012">
    <property type="entry name" value="Betaine aldehyde dehydrogenase"/>
    <property type="match status" value="1"/>
</dbReference>
<dbReference type="PROSITE" id="PS00070">
    <property type="entry name" value="ALDEHYDE_DEHYDR_CYS"/>
    <property type="match status" value="1"/>
</dbReference>
<dbReference type="Gene3D" id="3.40.605.10">
    <property type="entry name" value="Aldehyde Dehydrogenase, Chain A, domain 1"/>
    <property type="match status" value="1"/>
</dbReference>
<dbReference type="InterPro" id="IPR016160">
    <property type="entry name" value="Ald_DH_CS_CYS"/>
</dbReference>
<dbReference type="Pfam" id="PF00171">
    <property type="entry name" value="Aldedh"/>
    <property type="match status" value="1"/>
</dbReference>
<evidence type="ECO:0000313" key="6">
    <source>
        <dbReference type="EMBL" id="QEX21800.1"/>
    </source>
</evidence>
<feature type="active site" evidence="3">
    <location>
        <position position="268"/>
    </location>
</feature>